<evidence type="ECO:0000256" key="4">
    <source>
        <dbReference type="ARBA" id="ARBA00022490"/>
    </source>
</evidence>
<dbReference type="GO" id="GO:0005765">
    <property type="term" value="C:lysosomal membrane"/>
    <property type="evidence" value="ECO:0007669"/>
    <property type="project" value="UniProtKB-SubCell"/>
</dbReference>
<comment type="similarity">
    <text evidence="3">Belongs to the BRI3 family.</text>
</comment>
<evidence type="ECO:0000256" key="2">
    <source>
        <dbReference type="ARBA" id="ARBA00004556"/>
    </source>
</evidence>
<keyword evidence="4" id="KW-0963">Cytoplasm</keyword>
<dbReference type="Bgee" id="ENSMODG00000041144">
    <property type="expression patterns" value="Expressed in lung and 19 other cell types or tissues"/>
</dbReference>
<name>A0A5F8HI27_MONDO</name>
<dbReference type="GeneTree" id="ENSGT00510000048486"/>
<dbReference type="PANTHER" id="PTHR13551:SF1">
    <property type="entry name" value="MEMBRANE PROTEIN BRI3"/>
    <property type="match status" value="1"/>
</dbReference>
<comment type="subcellular location">
    <subcellularLocation>
        <location evidence="2">Cytoplasm</location>
        <location evidence="2">Perinuclear region</location>
    </subcellularLocation>
    <subcellularLocation>
        <location evidence="1">Lysosome membrane</location>
        <topology evidence="1">Multi-pass membrane protein</topology>
    </subcellularLocation>
</comment>
<evidence type="ECO:0000256" key="8">
    <source>
        <dbReference type="ARBA" id="ARBA00023228"/>
    </source>
</evidence>
<gene>
    <name evidence="13" type="primary">BRI3</name>
</gene>
<dbReference type="RefSeq" id="XP_001377835.1">
    <property type="nucleotide sequence ID" value="XM_001377798.4"/>
</dbReference>
<evidence type="ECO:0000256" key="9">
    <source>
        <dbReference type="ARBA" id="ARBA00035284"/>
    </source>
</evidence>
<dbReference type="KEGG" id="mdo:100027576"/>
<evidence type="ECO:0000256" key="10">
    <source>
        <dbReference type="ARBA" id="ARBA00035449"/>
    </source>
</evidence>
<protein>
    <recommendedName>
        <fullName evidence="9">Membrane protein BRI3</fullName>
    </recommendedName>
    <alternativeName>
        <fullName evidence="10">Brain protein I3</fullName>
    </alternativeName>
</protein>
<evidence type="ECO:0000313" key="13">
    <source>
        <dbReference type="Ensembl" id="ENSMODP00000059464.1"/>
    </source>
</evidence>
<evidence type="ECO:0000313" key="14">
    <source>
        <dbReference type="Proteomes" id="UP000002280"/>
    </source>
</evidence>
<reference evidence="13" key="2">
    <citation type="submission" date="2025-08" db="UniProtKB">
        <authorList>
            <consortium name="Ensembl"/>
        </authorList>
    </citation>
    <scope>IDENTIFICATION</scope>
</reference>
<evidence type="ECO:0000256" key="6">
    <source>
        <dbReference type="ARBA" id="ARBA00022989"/>
    </source>
</evidence>
<keyword evidence="8" id="KW-0458">Lysosome</keyword>
<dbReference type="PANTHER" id="PTHR13551">
    <property type="entry name" value="BRAIN PROTEIN I3"/>
    <property type="match status" value="1"/>
</dbReference>
<keyword evidence="14" id="KW-1185">Reference proteome</keyword>
<keyword evidence="7 12" id="KW-0472">Membrane</keyword>
<evidence type="ECO:0000256" key="1">
    <source>
        <dbReference type="ARBA" id="ARBA00004155"/>
    </source>
</evidence>
<dbReference type="Ensembl" id="ENSMODT00000072409.1">
    <property type="protein sequence ID" value="ENSMODP00000059464.1"/>
    <property type="gene ID" value="ENSMODG00000041144.1"/>
</dbReference>
<dbReference type="InParanoid" id="A0A5F8HI27"/>
<feature type="transmembrane region" description="Helical" evidence="12">
    <location>
        <begin position="106"/>
        <end position="125"/>
    </location>
</feature>
<sequence>MDDKPLLQERPPAYNLEASQSDYAYGRHNYGAIPVAPTQPGLQPGFQPGFQPPPPYPYNVAGRASYAPRPYNIPQQGMVQPVSTIVVVGGCPACRVGVLEESFTCLGIILAILFFPIGIICCFALRRQKCPNCGVVYL</sequence>
<dbReference type="InterPro" id="IPR019317">
    <property type="entry name" value="BRI3"/>
</dbReference>
<dbReference type="OMA" id="YEYGPQQ"/>
<dbReference type="GO" id="GO:0048471">
    <property type="term" value="C:perinuclear region of cytoplasm"/>
    <property type="evidence" value="ECO:0007669"/>
    <property type="project" value="UniProtKB-SubCell"/>
</dbReference>
<accession>A0A5F8HI27</accession>
<keyword evidence="5 12" id="KW-0812">Transmembrane</keyword>
<dbReference type="FunCoup" id="A0A5F8HI27">
    <property type="interactions" value="145"/>
</dbReference>
<reference evidence="13 14" key="1">
    <citation type="journal article" date="2007" name="Nature">
        <title>Genome of the marsupial Monodelphis domestica reveals innovation in non-coding sequences.</title>
        <authorList>
            <person name="Mikkelsen T.S."/>
            <person name="Wakefield M.J."/>
            <person name="Aken B."/>
            <person name="Amemiya C.T."/>
            <person name="Chang J.L."/>
            <person name="Duke S."/>
            <person name="Garber M."/>
            <person name="Gentles A.J."/>
            <person name="Goodstadt L."/>
            <person name="Heger A."/>
            <person name="Jurka J."/>
            <person name="Kamal M."/>
            <person name="Mauceli E."/>
            <person name="Searle S.M."/>
            <person name="Sharpe T."/>
            <person name="Baker M.L."/>
            <person name="Batzer M.A."/>
            <person name="Benos P.V."/>
            <person name="Belov K."/>
            <person name="Clamp M."/>
            <person name="Cook A."/>
            <person name="Cuff J."/>
            <person name="Das R."/>
            <person name="Davidow L."/>
            <person name="Deakin J.E."/>
            <person name="Fazzari M.J."/>
            <person name="Glass J.L."/>
            <person name="Grabherr M."/>
            <person name="Greally J.M."/>
            <person name="Gu W."/>
            <person name="Hore T.A."/>
            <person name="Huttley G.A."/>
            <person name="Kleber M."/>
            <person name="Jirtle R.L."/>
            <person name="Koina E."/>
            <person name="Lee J.T."/>
            <person name="Mahony S."/>
            <person name="Marra M.A."/>
            <person name="Miller R.D."/>
            <person name="Nicholls R.D."/>
            <person name="Oda M."/>
            <person name="Papenfuss A.T."/>
            <person name="Parra Z.E."/>
            <person name="Pollock D.D."/>
            <person name="Ray D.A."/>
            <person name="Schein J.E."/>
            <person name="Speed T.P."/>
            <person name="Thompson K."/>
            <person name="VandeBerg J.L."/>
            <person name="Wade C.M."/>
            <person name="Walker J.A."/>
            <person name="Waters P.D."/>
            <person name="Webber C."/>
            <person name="Weidman J.R."/>
            <person name="Xie X."/>
            <person name="Zody M.C."/>
            <person name="Baldwin J."/>
            <person name="Abdouelleil A."/>
            <person name="Abdulkadir J."/>
            <person name="Abebe A."/>
            <person name="Abera B."/>
            <person name="Abreu J."/>
            <person name="Acer S.C."/>
            <person name="Aftuck L."/>
            <person name="Alexander A."/>
            <person name="An P."/>
            <person name="Anderson E."/>
            <person name="Anderson S."/>
            <person name="Arachi H."/>
            <person name="Azer M."/>
            <person name="Bachantsang P."/>
            <person name="Barry A."/>
            <person name="Bayul T."/>
            <person name="Berlin A."/>
            <person name="Bessette D."/>
            <person name="Bloom T."/>
            <person name="Bloom T."/>
            <person name="Boguslavskiy L."/>
            <person name="Bonnet C."/>
            <person name="Boukhgalter B."/>
            <person name="Bourzgui I."/>
            <person name="Brown A."/>
            <person name="Cahill P."/>
            <person name="Channer S."/>
            <person name="Cheshatsang Y."/>
            <person name="Chuda L."/>
            <person name="Citroen M."/>
            <person name="Collymore A."/>
            <person name="Cooke P."/>
            <person name="Costello M."/>
            <person name="D'Aco K."/>
            <person name="Daza R."/>
            <person name="De Haan G."/>
            <person name="DeGray S."/>
            <person name="DeMaso C."/>
            <person name="Dhargay N."/>
            <person name="Dooley K."/>
            <person name="Dooley E."/>
            <person name="Doricent M."/>
            <person name="Dorje P."/>
            <person name="Dorjee K."/>
            <person name="Dupes A."/>
            <person name="Elong R."/>
            <person name="Falk J."/>
            <person name="Farina A."/>
            <person name="Faro S."/>
            <person name="Ferguson D."/>
            <person name="Fisher S."/>
            <person name="Foley C.D."/>
            <person name="Franke A."/>
            <person name="Friedrich D."/>
            <person name="Gadbois L."/>
            <person name="Gearin G."/>
            <person name="Gearin C.R."/>
            <person name="Giannoukos G."/>
            <person name="Goode T."/>
            <person name="Graham J."/>
            <person name="Grandbois E."/>
            <person name="Grewal S."/>
            <person name="Gyaltsen K."/>
            <person name="Hafez N."/>
            <person name="Hagos B."/>
            <person name="Hall J."/>
            <person name="Henson C."/>
            <person name="Hollinger A."/>
            <person name="Honan T."/>
            <person name="Huard M.D."/>
            <person name="Hughes L."/>
            <person name="Hurhula B."/>
            <person name="Husby M.E."/>
            <person name="Kamat A."/>
            <person name="Kanga B."/>
            <person name="Kashin S."/>
            <person name="Khazanovich D."/>
            <person name="Kisner P."/>
            <person name="Lance K."/>
            <person name="Lara M."/>
            <person name="Lee W."/>
            <person name="Lennon N."/>
            <person name="Letendre F."/>
            <person name="LeVine R."/>
            <person name="Lipovsky A."/>
            <person name="Liu X."/>
            <person name="Liu J."/>
            <person name="Liu S."/>
            <person name="Lokyitsang T."/>
            <person name="Lokyitsang Y."/>
            <person name="Lubonja R."/>
            <person name="Lui A."/>
            <person name="MacDonald P."/>
            <person name="Magnisalis V."/>
            <person name="Maru K."/>
            <person name="Matthews C."/>
            <person name="McCusker W."/>
            <person name="McDonough S."/>
            <person name="Mehta T."/>
            <person name="Meldrim J."/>
            <person name="Meneus L."/>
            <person name="Mihai O."/>
            <person name="Mihalev A."/>
            <person name="Mihova T."/>
            <person name="Mittelman R."/>
            <person name="Mlenga V."/>
            <person name="Montmayeur A."/>
            <person name="Mulrain L."/>
            <person name="Navidi A."/>
            <person name="Naylor J."/>
            <person name="Negash T."/>
            <person name="Nguyen T."/>
            <person name="Nguyen N."/>
            <person name="Nicol R."/>
            <person name="Norbu C."/>
            <person name="Norbu N."/>
            <person name="Novod N."/>
            <person name="O'Neill B."/>
            <person name="Osman S."/>
            <person name="Markiewicz E."/>
            <person name="Oyono O.L."/>
            <person name="Patti C."/>
            <person name="Phunkhang P."/>
            <person name="Pierre F."/>
            <person name="Priest M."/>
            <person name="Raghuraman S."/>
            <person name="Rege F."/>
            <person name="Reyes R."/>
            <person name="Rise C."/>
            <person name="Rogov P."/>
            <person name="Ross K."/>
            <person name="Ryan E."/>
            <person name="Settipalli S."/>
            <person name="Shea T."/>
            <person name="Sherpa N."/>
            <person name="Shi L."/>
            <person name="Shih D."/>
            <person name="Sparrow T."/>
            <person name="Spaulding J."/>
            <person name="Stalker J."/>
            <person name="Stange-Thomann N."/>
            <person name="Stavropoulos S."/>
            <person name="Stone C."/>
            <person name="Strader C."/>
            <person name="Tesfaye S."/>
            <person name="Thomson T."/>
            <person name="Thoulutsang Y."/>
            <person name="Thoulutsang D."/>
            <person name="Topham K."/>
            <person name="Topping I."/>
            <person name="Tsamla T."/>
            <person name="Vassiliev H."/>
            <person name="Vo A."/>
            <person name="Wangchuk T."/>
            <person name="Wangdi T."/>
            <person name="Weiand M."/>
            <person name="Wilkinson J."/>
            <person name="Wilson A."/>
            <person name="Yadav S."/>
            <person name="Young G."/>
            <person name="Yu Q."/>
            <person name="Zembek L."/>
            <person name="Zhong D."/>
            <person name="Zimmer A."/>
            <person name="Zwirko Z."/>
            <person name="Jaffe D.B."/>
            <person name="Alvarez P."/>
            <person name="Brockman W."/>
            <person name="Butler J."/>
            <person name="Chin C."/>
            <person name="Gnerre S."/>
            <person name="MacCallum I."/>
            <person name="Graves J.A."/>
            <person name="Ponting C.P."/>
            <person name="Breen M."/>
            <person name="Samollow P.B."/>
            <person name="Lander E.S."/>
            <person name="Lindblad-Toh K."/>
        </authorList>
    </citation>
    <scope>NUCLEOTIDE SEQUENCE [LARGE SCALE GENOMIC DNA]</scope>
</reference>
<dbReference type="OrthoDB" id="2564984at2759"/>
<dbReference type="Proteomes" id="UP000002280">
    <property type="component" value="Chromosome 6"/>
</dbReference>
<comment type="subunit">
    <text evidence="11">Interacts with BRI3BP. Interacts with MGAT1 and IFITM3.</text>
</comment>
<reference evidence="13" key="3">
    <citation type="submission" date="2025-09" db="UniProtKB">
        <authorList>
            <consortium name="Ensembl"/>
        </authorList>
    </citation>
    <scope>IDENTIFICATION</scope>
</reference>
<dbReference type="Pfam" id="PF10164">
    <property type="entry name" value="BRI3"/>
    <property type="match status" value="1"/>
</dbReference>
<dbReference type="CTD" id="25798"/>
<evidence type="ECO:0000256" key="5">
    <source>
        <dbReference type="ARBA" id="ARBA00022692"/>
    </source>
</evidence>
<dbReference type="GO" id="GO:0042802">
    <property type="term" value="F:identical protein binding"/>
    <property type="evidence" value="ECO:0007669"/>
    <property type="project" value="Ensembl"/>
</dbReference>
<proteinExistence type="inferred from homology"/>
<dbReference type="GeneID" id="100027576"/>
<evidence type="ECO:0000256" key="12">
    <source>
        <dbReference type="SAM" id="Phobius"/>
    </source>
</evidence>
<evidence type="ECO:0000256" key="7">
    <source>
        <dbReference type="ARBA" id="ARBA00023136"/>
    </source>
</evidence>
<evidence type="ECO:0000256" key="3">
    <source>
        <dbReference type="ARBA" id="ARBA00008090"/>
    </source>
</evidence>
<dbReference type="AlphaFoldDB" id="A0A5F8HI27"/>
<evidence type="ECO:0000256" key="11">
    <source>
        <dbReference type="ARBA" id="ARBA00046593"/>
    </source>
</evidence>
<organism evidence="13 14">
    <name type="scientific">Monodelphis domestica</name>
    <name type="common">Gray short-tailed opossum</name>
    <dbReference type="NCBI Taxonomy" id="13616"/>
    <lineage>
        <taxon>Eukaryota</taxon>
        <taxon>Metazoa</taxon>
        <taxon>Chordata</taxon>
        <taxon>Craniata</taxon>
        <taxon>Vertebrata</taxon>
        <taxon>Euteleostomi</taxon>
        <taxon>Mammalia</taxon>
        <taxon>Metatheria</taxon>
        <taxon>Didelphimorphia</taxon>
        <taxon>Didelphidae</taxon>
        <taxon>Monodelphis</taxon>
    </lineage>
</organism>
<keyword evidence="6 12" id="KW-1133">Transmembrane helix</keyword>